<dbReference type="FunFam" id="3.30.499.10:FF:000002">
    <property type="entry name" value="Aconitate hydratase"/>
    <property type="match status" value="1"/>
</dbReference>
<dbReference type="NCBIfam" id="TIGR01341">
    <property type="entry name" value="aconitase_1"/>
    <property type="match status" value="1"/>
</dbReference>
<name>E4TI59_CALNY</name>
<comment type="catalytic activity">
    <reaction evidence="8 9">
        <text>citrate = D-threo-isocitrate</text>
        <dbReference type="Rhea" id="RHEA:10336"/>
        <dbReference type="ChEBI" id="CHEBI:15562"/>
        <dbReference type="ChEBI" id="CHEBI:16947"/>
        <dbReference type="EC" id="4.2.1.3"/>
    </reaction>
</comment>
<dbReference type="STRING" id="768670.Calni_1064"/>
<dbReference type="InterPro" id="IPR018136">
    <property type="entry name" value="Aconitase_4Fe-4S_BS"/>
</dbReference>
<dbReference type="InterPro" id="IPR015931">
    <property type="entry name" value="Acnase/IPM_dHydase_lsu_aba_1/3"/>
</dbReference>
<dbReference type="Pfam" id="PF00330">
    <property type="entry name" value="Aconitase"/>
    <property type="match status" value="1"/>
</dbReference>
<dbReference type="CDD" id="cd01586">
    <property type="entry name" value="AcnA_IRP"/>
    <property type="match status" value="1"/>
</dbReference>
<dbReference type="SUPFAM" id="SSF53732">
    <property type="entry name" value="Aconitase iron-sulfur domain"/>
    <property type="match status" value="1"/>
</dbReference>
<dbReference type="PROSITE" id="PS00450">
    <property type="entry name" value="ACONITASE_1"/>
    <property type="match status" value="1"/>
</dbReference>
<dbReference type="GO" id="GO:0003994">
    <property type="term" value="F:aconitate hydratase activity"/>
    <property type="evidence" value="ECO:0007669"/>
    <property type="project" value="UniProtKB-EC"/>
</dbReference>
<dbReference type="Gene3D" id="6.10.190.10">
    <property type="match status" value="1"/>
</dbReference>
<keyword evidence="13" id="KW-1185">Reference proteome</keyword>
<evidence type="ECO:0000256" key="8">
    <source>
        <dbReference type="ARBA" id="ARBA00023501"/>
    </source>
</evidence>
<accession>E4TI59</accession>
<evidence type="ECO:0000259" key="11">
    <source>
        <dbReference type="Pfam" id="PF00694"/>
    </source>
</evidence>
<dbReference type="HOGENOM" id="CLU_013476_2_1_0"/>
<evidence type="ECO:0000313" key="12">
    <source>
        <dbReference type="EMBL" id="ADR18975.1"/>
    </source>
</evidence>
<keyword evidence="7 9" id="KW-0456">Lyase</keyword>
<dbReference type="PANTHER" id="PTHR11670">
    <property type="entry name" value="ACONITASE/IRON-RESPONSIVE ELEMENT FAMILY MEMBER"/>
    <property type="match status" value="1"/>
</dbReference>
<dbReference type="SUPFAM" id="SSF52016">
    <property type="entry name" value="LeuD/IlvD-like"/>
    <property type="match status" value="1"/>
</dbReference>
<evidence type="ECO:0000256" key="4">
    <source>
        <dbReference type="ARBA" id="ARBA00022723"/>
    </source>
</evidence>
<dbReference type="InterPro" id="IPR036008">
    <property type="entry name" value="Aconitase_4Fe-4S_dom"/>
</dbReference>
<dbReference type="GO" id="GO:0006099">
    <property type="term" value="P:tricarboxylic acid cycle"/>
    <property type="evidence" value="ECO:0007669"/>
    <property type="project" value="UniProtKB-UniPathway"/>
</dbReference>
<proteinExistence type="inferred from homology"/>
<evidence type="ECO:0000256" key="1">
    <source>
        <dbReference type="ARBA" id="ARBA00001966"/>
    </source>
</evidence>
<dbReference type="AlphaFoldDB" id="E4TI59"/>
<evidence type="ECO:0000256" key="9">
    <source>
        <dbReference type="RuleBase" id="RU361275"/>
    </source>
</evidence>
<dbReference type="NCBIfam" id="NF009520">
    <property type="entry name" value="PRK12881.1"/>
    <property type="match status" value="1"/>
</dbReference>
<feature type="domain" description="Aconitase A/isopropylmalate dehydratase small subunit swivel" evidence="11">
    <location>
        <begin position="679"/>
        <end position="805"/>
    </location>
</feature>
<dbReference type="Gene3D" id="3.30.499.10">
    <property type="entry name" value="Aconitase, domain 3"/>
    <property type="match status" value="2"/>
</dbReference>
<dbReference type="Proteomes" id="UP000007039">
    <property type="component" value="Chromosome"/>
</dbReference>
<dbReference type="Pfam" id="PF00694">
    <property type="entry name" value="Aconitase_C"/>
    <property type="match status" value="1"/>
</dbReference>
<comment type="function">
    <text evidence="9">Catalyzes the isomerization of citrate to isocitrate via cis-aconitate.</text>
</comment>
<dbReference type="UniPathway" id="UPA00223">
    <property type="reaction ID" value="UER00718"/>
</dbReference>
<dbReference type="EMBL" id="CP002347">
    <property type="protein sequence ID" value="ADR18975.1"/>
    <property type="molecule type" value="Genomic_DNA"/>
</dbReference>
<feature type="domain" description="Aconitase/3-isopropylmalate dehydratase large subunit alpha/beta/alpha" evidence="10">
    <location>
        <begin position="75"/>
        <end position="549"/>
    </location>
</feature>
<keyword evidence="5 9" id="KW-0408">Iron</keyword>
<dbReference type="InterPro" id="IPR044137">
    <property type="entry name" value="AcnA_IRP_Swivel"/>
</dbReference>
<dbReference type="Gene3D" id="3.20.19.10">
    <property type="entry name" value="Aconitase, domain 4"/>
    <property type="match status" value="1"/>
</dbReference>
<evidence type="ECO:0000256" key="5">
    <source>
        <dbReference type="ARBA" id="ARBA00023004"/>
    </source>
</evidence>
<comment type="cofactor">
    <cofactor evidence="1">
        <name>[4Fe-4S] cluster</name>
        <dbReference type="ChEBI" id="CHEBI:49883"/>
    </cofactor>
</comment>
<evidence type="ECO:0000313" key="13">
    <source>
        <dbReference type="Proteomes" id="UP000007039"/>
    </source>
</evidence>
<dbReference type="EC" id="4.2.1.3" evidence="9"/>
<reference evidence="12 13" key="1">
    <citation type="journal article" date="2011" name="Stand. Genomic Sci.">
        <title>Complete genome sequence of Calditerrivibrio nitroreducens type strain (Yu37-1).</title>
        <authorList>
            <person name="Pitluck S."/>
            <person name="Sikorski J."/>
            <person name="Zeytun A."/>
            <person name="Lapidus A."/>
            <person name="Nolan M."/>
            <person name="Lucas S."/>
            <person name="Hammon N."/>
            <person name="Deshpande S."/>
            <person name="Cheng J.F."/>
            <person name="Tapia R."/>
            <person name="Han C."/>
            <person name="Goodwin L."/>
            <person name="Liolios K."/>
            <person name="Pagani I."/>
            <person name="Ivanova N."/>
            <person name="Mavromatis K."/>
            <person name="Pati A."/>
            <person name="Chen A."/>
            <person name="Palaniappan K."/>
            <person name="Hauser L."/>
            <person name="Chang Y.J."/>
            <person name="Jeffries C.D."/>
            <person name="Detter J.C."/>
            <person name="Brambilla E."/>
            <person name="Djao O.D."/>
            <person name="Rohde M."/>
            <person name="Spring S."/>
            <person name="Goker M."/>
            <person name="Woyke T."/>
            <person name="Bristow J."/>
            <person name="Eisen J.A."/>
            <person name="Markowitz V."/>
            <person name="Hugenholtz P."/>
            <person name="Kyrpides N.C."/>
            <person name="Klenk H.P."/>
            <person name="Land M."/>
        </authorList>
    </citation>
    <scope>NUCLEOTIDE SEQUENCE [LARGE SCALE GENOMIC DNA]</scope>
    <source>
        <strain evidence="13">DSM 19672 / NBRC 101217 / Yu37-1</strain>
    </source>
</reference>
<dbReference type="PROSITE" id="PS01244">
    <property type="entry name" value="ACONITASE_2"/>
    <property type="match status" value="1"/>
</dbReference>
<sequence>MDKEKYLSSFEFEEREYFFYDINKLSKDGFDIKKLPYSIKILVENILRNLGDGQVNEKDLKNIAGWSRKQPIPIEIPYKPVRVLMQDFTGVPAVVDLAAMRDAMLELGKNPEKINPLVPVDLIVDHSVQVDYYGTEDSILKNVALEYKRNEERYKLLKWAQKSFHNFRVVPPNSGICHQVNLEYLAKVVCIDDRKDKKLLYLDTCIGTDSHTPMVNGIGVMGWGVGGIEAEAVMLGQPYYMPIPEVIGVKLIGELNEGVTATDLILTITEKLRRYGVVDKFVEYFGPGVKTLSIPDRATISNMTPEFGATLGIFPIDRKTIEYLRMTNRDRYADILEIYAKKAGIFYTGQEKVEYTDVLEIDLNSIEPSIAGPSRPQDRISLSQVKSNLQNLKTDNFVDIEIDQNPVRIKDGSVVIAAITSCTNTSNPFVIIGAGLMARNAVKKGLRVKPYVKTSFAPGSKVVESYLKKSGLMPYLEALGFHITAYGCTTCIGNSGPVLPQIEEAIIKNNLNVAAVLSGNRNFEARIHQLVRSNFLASPMLVVAYALAGKIDIDFKNEPLGYTPYGEKVMLKDLWPSSEEIHEIISDTFTKSDFKRDYGKIFDGDLFWQKMNVKVDKTYHWHEKSTYIKKPPYFDNFMKEPGKIFDITNARILLLLGDSITTDHISPAGEIDPDYPAGKYLISKGVKEDDFNSYGSRRGNHEVMIRGTFGNIRIKNKMVNREGSFTVKYPENEEMFIFDAAMKYQMENTPLVVFAGKEYGTGSSRDWAAKGTSLLGIKAVIAESFERIHKSNLVGMGILPLQFKEGESWAKYEIKGDEVVSIFGLENLSPRKDIRIELSKPDGEKREFFVTLRLDTEVEVEYYANGGILPYVLRRFL</sequence>
<organism evidence="12 13">
    <name type="scientific">Calditerrivibrio nitroreducens (strain DSM 19672 / NBRC 101217 / Yu37-1)</name>
    <dbReference type="NCBI Taxonomy" id="768670"/>
    <lineage>
        <taxon>Bacteria</taxon>
        <taxon>Pseudomonadati</taxon>
        <taxon>Deferribacterota</taxon>
        <taxon>Deferribacteres</taxon>
        <taxon>Deferribacterales</taxon>
        <taxon>Calditerrivibrionaceae</taxon>
    </lineage>
</organism>
<keyword evidence="6 9" id="KW-0411">Iron-sulfur</keyword>
<dbReference type="InterPro" id="IPR001030">
    <property type="entry name" value="Acoase/IPM_deHydtase_lsu_aba"/>
</dbReference>
<dbReference type="OrthoDB" id="9764318at2"/>
<keyword evidence="4" id="KW-0479">Metal-binding</keyword>
<protein>
    <recommendedName>
        <fullName evidence="9">Aconitate hydratase</fullName>
        <shortName evidence="9">Aconitase</shortName>
        <ecNumber evidence="9">4.2.1.3</ecNumber>
    </recommendedName>
</protein>
<comment type="similarity">
    <text evidence="3 9">Belongs to the aconitase/IPM isomerase family.</text>
</comment>
<dbReference type="NCBIfam" id="NF006757">
    <property type="entry name" value="PRK09277.1"/>
    <property type="match status" value="1"/>
</dbReference>
<dbReference type="KEGG" id="cni:Calni_1064"/>
<evidence type="ECO:0000259" key="10">
    <source>
        <dbReference type="Pfam" id="PF00330"/>
    </source>
</evidence>
<dbReference type="InterPro" id="IPR006249">
    <property type="entry name" value="Aconitase/IRP2"/>
</dbReference>
<evidence type="ECO:0000256" key="7">
    <source>
        <dbReference type="ARBA" id="ARBA00023239"/>
    </source>
</evidence>
<dbReference type="GO" id="GO:0046872">
    <property type="term" value="F:metal ion binding"/>
    <property type="evidence" value="ECO:0007669"/>
    <property type="project" value="UniProtKB-KW"/>
</dbReference>
<evidence type="ECO:0000256" key="3">
    <source>
        <dbReference type="ARBA" id="ARBA00007185"/>
    </source>
</evidence>
<gene>
    <name evidence="12" type="ordered locus">Calni_1064</name>
</gene>
<dbReference type="GO" id="GO:0051539">
    <property type="term" value="F:4 iron, 4 sulfur cluster binding"/>
    <property type="evidence" value="ECO:0007669"/>
    <property type="project" value="UniProtKB-KW"/>
</dbReference>
<evidence type="ECO:0000256" key="6">
    <source>
        <dbReference type="ARBA" id="ARBA00023014"/>
    </source>
</evidence>
<dbReference type="PRINTS" id="PR00415">
    <property type="entry name" value="ACONITASE"/>
</dbReference>
<dbReference type="eggNOG" id="COG1048">
    <property type="taxonomic scope" value="Bacteria"/>
</dbReference>
<dbReference type="InterPro" id="IPR015928">
    <property type="entry name" value="Aconitase/3IPM_dehydase_swvl"/>
</dbReference>
<keyword evidence="9" id="KW-0004">4Fe-4S</keyword>
<comment type="pathway">
    <text evidence="2">Carbohydrate metabolism; tricarboxylic acid cycle; isocitrate from oxaloacetate: step 2/2.</text>
</comment>
<evidence type="ECO:0000256" key="2">
    <source>
        <dbReference type="ARBA" id="ARBA00004717"/>
    </source>
</evidence>
<dbReference type="FunFam" id="3.20.19.10:FF:000001">
    <property type="entry name" value="Aconitate hydratase"/>
    <property type="match status" value="1"/>
</dbReference>
<dbReference type="RefSeq" id="WP_013451188.1">
    <property type="nucleotide sequence ID" value="NC_014758.1"/>
</dbReference>
<dbReference type="CDD" id="cd01580">
    <property type="entry name" value="AcnA_IRP_Swivel"/>
    <property type="match status" value="1"/>
</dbReference>
<dbReference type="InterPro" id="IPR000573">
    <property type="entry name" value="AconitaseA/IPMdHydase_ssu_swvl"/>
</dbReference>